<accession>A0AAN6WXG7</accession>
<proteinExistence type="predicted"/>
<dbReference type="AlphaFoldDB" id="A0AAN6WXG7"/>
<reference evidence="2" key="1">
    <citation type="journal article" date="2023" name="Mol. Phylogenet. Evol.">
        <title>Genome-scale phylogeny and comparative genomics of the fungal order Sordariales.</title>
        <authorList>
            <person name="Hensen N."/>
            <person name="Bonometti L."/>
            <person name="Westerberg I."/>
            <person name="Brannstrom I.O."/>
            <person name="Guillou S."/>
            <person name="Cros-Aarteil S."/>
            <person name="Calhoun S."/>
            <person name="Haridas S."/>
            <person name="Kuo A."/>
            <person name="Mondo S."/>
            <person name="Pangilinan J."/>
            <person name="Riley R."/>
            <person name="LaButti K."/>
            <person name="Andreopoulos B."/>
            <person name="Lipzen A."/>
            <person name="Chen C."/>
            <person name="Yan M."/>
            <person name="Daum C."/>
            <person name="Ng V."/>
            <person name="Clum A."/>
            <person name="Steindorff A."/>
            <person name="Ohm R.A."/>
            <person name="Martin F."/>
            <person name="Silar P."/>
            <person name="Natvig D.O."/>
            <person name="Lalanne C."/>
            <person name="Gautier V."/>
            <person name="Ament-Velasquez S.L."/>
            <person name="Kruys A."/>
            <person name="Hutchinson M.I."/>
            <person name="Powell A.J."/>
            <person name="Barry K."/>
            <person name="Miller A.N."/>
            <person name="Grigoriev I.V."/>
            <person name="Debuchy R."/>
            <person name="Gladieux P."/>
            <person name="Hiltunen Thoren M."/>
            <person name="Johannesson H."/>
        </authorList>
    </citation>
    <scope>NUCLEOTIDE SEQUENCE</scope>
    <source>
        <strain evidence="2">PSN309</strain>
    </source>
</reference>
<name>A0AAN6WXG7_9PEZI</name>
<feature type="chain" id="PRO_5043008775" description="Conotoxin" evidence="1">
    <location>
        <begin position="19"/>
        <end position="86"/>
    </location>
</feature>
<keyword evidence="1" id="KW-0732">Signal</keyword>
<evidence type="ECO:0000313" key="2">
    <source>
        <dbReference type="EMBL" id="KAK4189331.1"/>
    </source>
</evidence>
<reference evidence="2" key="2">
    <citation type="submission" date="2023-05" db="EMBL/GenBank/DDBJ databases">
        <authorList>
            <consortium name="Lawrence Berkeley National Laboratory"/>
            <person name="Steindorff A."/>
            <person name="Hensen N."/>
            <person name="Bonometti L."/>
            <person name="Westerberg I."/>
            <person name="Brannstrom I.O."/>
            <person name="Guillou S."/>
            <person name="Cros-Aarteil S."/>
            <person name="Calhoun S."/>
            <person name="Haridas S."/>
            <person name="Kuo A."/>
            <person name="Mondo S."/>
            <person name="Pangilinan J."/>
            <person name="Riley R."/>
            <person name="Labutti K."/>
            <person name="Andreopoulos B."/>
            <person name="Lipzen A."/>
            <person name="Chen C."/>
            <person name="Yanf M."/>
            <person name="Daum C."/>
            <person name="Ng V."/>
            <person name="Clum A."/>
            <person name="Ohm R."/>
            <person name="Martin F."/>
            <person name="Silar P."/>
            <person name="Natvig D."/>
            <person name="Lalanne C."/>
            <person name="Gautier V."/>
            <person name="Ament-Velasquez S.L."/>
            <person name="Kruys A."/>
            <person name="Hutchinson M.I."/>
            <person name="Powell A.J."/>
            <person name="Barry K."/>
            <person name="Miller A.N."/>
            <person name="Grigoriev I.V."/>
            <person name="Debuchy R."/>
            <person name="Gladieux P."/>
            <person name="Thoren M.H."/>
            <person name="Johannesson H."/>
        </authorList>
    </citation>
    <scope>NUCLEOTIDE SEQUENCE</scope>
    <source>
        <strain evidence="2">PSN309</strain>
    </source>
</reference>
<organism evidence="2 3">
    <name type="scientific">Podospora australis</name>
    <dbReference type="NCBI Taxonomy" id="1536484"/>
    <lineage>
        <taxon>Eukaryota</taxon>
        <taxon>Fungi</taxon>
        <taxon>Dikarya</taxon>
        <taxon>Ascomycota</taxon>
        <taxon>Pezizomycotina</taxon>
        <taxon>Sordariomycetes</taxon>
        <taxon>Sordariomycetidae</taxon>
        <taxon>Sordariales</taxon>
        <taxon>Podosporaceae</taxon>
        <taxon>Podospora</taxon>
    </lineage>
</organism>
<dbReference type="EMBL" id="MU864376">
    <property type="protein sequence ID" value="KAK4189331.1"/>
    <property type="molecule type" value="Genomic_DNA"/>
</dbReference>
<evidence type="ECO:0000313" key="3">
    <source>
        <dbReference type="Proteomes" id="UP001302126"/>
    </source>
</evidence>
<evidence type="ECO:0000256" key="1">
    <source>
        <dbReference type="SAM" id="SignalP"/>
    </source>
</evidence>
<gene>
    <name evidence="2" type="ORF">QBC35DRAFT_144192</name>
</gene>
<evidence type="ECO:0008006" key="4">
    <source>
        <dbReference type="Google" id="ProtNLM"/>
    </source>
</evidence>
<comment type="caution">
    <text evidence="2">The sequence shown here is derived from an EMBL/GenBank/DDBJ whole genome shotgun (WGS) entry which is preliminary data.</text>
</comment>
<dbReference type="Proteomes" id="UP001302126">
    <property type="component" value="Unassembled WGS sequence"/>
</dbReference>
<feature type="signal peptide" evidence="1">
    <location>
        <begin position="1"/>
        <end position="18"/>
    </location>
</feature>
<protein>
    <recommendedName>
        <fullName evidence="4">Conotoxin</fullName>
    </recommendedName>
</protein>
<keyword evidence="3" id="KW-1185">Reference proteome</keyword>
<sequence>MSSRIFLIFLVLLPPCVGLVVDHHKYHPQLHTPFQTHKPAATRGLPHLSREVISLANCGSGSQKLPVLCCSGSSQRCFGDCCTALA</sequence>